<dbReference type="Ensembl" id="ENSCPBT00000024549.1">
    <property type="protein sequence ID" value="ENSCPBP00000020852.1"/>
    <property type="gene ID" value="ENSCPBG00000014986.1"/>
</dbReference>
<organism evidence="2 3">
    <name type="scientific">Chrysemys picta bellii</name>
    <name type="common">Western painted turtle</name>
    <name type="synonym">Emys bellii</name>
    <dbReference type="NCBI Taxonomy" id="8478"/>
    <lineage>
        <taxon>Eukaryota</taxon>
        <taxon>Metazoa</taxon>
        <taxon>Chordata</taxon>
        <taxon>Craniata</taxon>
        <taxon>Vertebrata</taxon>
        <taxon>Euteleostomi</taxon>
        <taxon>Archelosauria</taxon>
        <taxon>Testudinata</taxon>
        <taxon>Testudines</taxon>
        <taxon>Cryptodira</taxon>
        <taxon>Durocryptodira</taxon>
        <taxon>Testudinoidea</taxon>
        <taxon>Emydidae</taxon>
        <taxon>Chrysemys</taxon>
    </lineage>
</organism>
<sequence>MPSNLEPVRERGVPPISRAPSPISQDSSPHSPSNAPPPHVSPQDAWCAELWRIHFLAAELGHMGGCNDTCPPTSAPQDAVGCVGRERTNVSRMLSALNGHLVALSSKMLRQAGPVDFTNCTSVRCQPGTPLRPPWSSRPAASLVPPETPLVVPSAASQVPPESPLRSPPVLPTPVHGPLPQPLLLP</sequence>
<dbReference type="AlphaFoldDB" id="A0A8C3HN80"/>
<reference evidence="2" key="1">
    <citation type="submission" date="2025-08" db="UniProtKB">
        <authorList>
            <consortium name="Ensembl"/>
        </authorList>
    </citation>
    <scope>IDENTIFICATION</scope>
</reference>
<evidence type="ECO:0000313" key="2">
    <source>
        <dbReference type="Ensembl" id="ENSCPBP00000020852.1"/>
    </source>
</evidence>
<feature type="region of interest" description="Disordered" evidence="1">
    <location>
        <begin position="129"/>
        <end position="186"/>
    </location>
</feature>
<feature type="region of interest" description="Disordered" evidence="1">
    <location>
        <begin position="1"/>
        <end position="41"/>
    </location>
</feature>
<evidence type="ECO:0000313" key="3">
    <source>
        <dbReference type="Proteomes" id="UP000694380"/>
    </source>
</evidence>
<dbReference type="Proteomes" id="UP000694380">
    <property type="component" value="Unplaced"/>
</dbReference>
<proteinExistence type="predicted"/>
<protein>
    <submittedName>
        <fullName evidence="2">Uncharacterized protein</fullName>
    </submittedName>
</protein>
<keyword evidence="3" id="KW-1185">Reference proteome</keyword>
<evidence type="ECO:0000256" key="1">
    <source>
        <dbReference type="SAM" id="MobiDB-lite"/>
    </source>
</evidence>
<name>A0A8C3HN80_CHRPI</name>
<dbReference type="InterPro" id="IPR009079">
    <property type="entry name" value="4_helix_cytokine-like_core"/>
</dbReference>
<reference evidence="2" key="2">
    <citation type="submission" date="2025-09" db="UniProtKB">
        <authorList>
            <consortium name="Ensembl"/>
        </authorList>
    </citation>
    <scope>IDENTIFICATION</scope>
</reference>
<accession>A0A8C3HN80</accession>
<dbReference type="Gene3D" id="1.20.1250.10">
    <property type="match status" value="1"/>
</dbReference>
<feature type="compositionally biased region" description="Pro residues" evidence="1">
    <location>
        <begin position="161"/>
        <end position="186"/>
    </location>
</feature>